<dbReference type="EMBL" id="CAMXCT010000763">
    <property type="protein sequence ID" value="CAI3982965.1"/>
    <property type="molecule type" value="Genomic_DNA"/>
</dbReference>
<dbReference type="Proteomes" id="UP001152797">
    <property type="component" value="Unassembled WGS sequence"/>
</dbReference>
<protein>
    <submittedName>
        <fullName evidence="2">Uncharacterized protein</fullName>
    </submittedName>
</protein>
<dbReference type="EMBL" id="CAMXCT030000763">
    <property type="protein sequence ID" value="CAL4770277.1"/>
    <property type="molecule type" value="Genomic_DNA"/>
</dbReference>
<evidence type="ECO:0000313" key="3">
    <source>
        <dbReference type="EMBL" id="CAL1136340.1"/>
    </source>
</evidence>
<dbReference type="OrthoDB" id="418616at2759"/>
<accession>A0A9P1C0P7</accession>
<proteinExistence type="predicted"/>
<comment type="caution">
    <text evidence="2">The sequence shown here is derived from an EMBL/GenBank/DDBJ whole genome shotgun (WGS) entry which is preliminary data.</text>
</comment>
<evidence type="ECO:0000313" key="4">
    <source>
        <dbReference type="Proteomes" id="UP001152797"/>
    </source>
</evidence>
<reference evidence="2" key="1">
    <citation type="submission" date="2022-10" db="EMBL/GenBank/DDBJ databases">
        <authorList>
            <person name="Chen Y."/>
            <person name="Dougan E. K."/>
            <person name="Chan C."/>
            <person name="Rhodes N."/>
            <person name="Thang M."/>
        </authorList>
    </citation>
    <scope>NUCLEOTIDE SEQUENCE</scope>
</reference>
<feature type="region of interest" description="Disordered" evidence="1">
    <location>
        <begin position="157"/>
        <end position="180"/>
    </location>
</feature>
<name>A0A9P1C0P7_9DINO</name>
<dbReference type="EMBL" id="CAMXCT020000763">
    <property type="protein sequence ID" value="CAL1136340.1"/>
    <property type="molecule type" value="Genomic_DNA"/>
</dbReference>
<sequence length="180" mass="20885">MIPSEHIDNPRLFFQRHDPFREAQELLQEARAAPVRKEWHSRGPPAELDLPYEGPVPQGHVRVPHLPQVSRLSREGARAPRRHSALDPGSGRLGPGPVRAAAGLQFRHLATLEKEKNYTRKNVLLKEQRFHENRCAEKAMWAGQLPEELRPRYDRFSTFRHENGDGRSLPHERGLEQRRR</sequence>
<keyword evidence="4" id="KW-1185">Reference proteome</keyword>
<organism evidence="2">
    <name type="scientific">Cladocopium goreaui</name>
    <dbReference type="NCBI Taxonomy" id="2562237"/>
    <lineage>
        <taxon>Eukaryota</taxon>
        <taxon>Sar</taxon>
        <taxon>Alveolata</taxon>
        <taxon>Dinophyceae</taxon>
        <taxon>Suessiales</taxon>
        <taxon>Symbiodiniaceae</taxon>
        <taxon>Cladocopium</taxon>
    </lineage>
</organism>
<gene>
    <name evidence="2" type="ORF">C1SCF055_LOCUS10620</name>
</gene>
<feature type="region of interest" description="Disordered" evidence="1">
    <location>
        <begin position="71"/>
        <end position="98"/>
    </location>
</feature>
<evidence type="ECO:0000313" key="2">
    <source>
        <dbReference type="EMBL" id="CAI3982965.1"/>
    </source>
</evidence>
<dbReference type="AlphaFoldDB" id="A0A9P1C0P7"/>
<evidence type="ECO:0000256" key="1">
    <source>
        <dbReference type="SAM" id="MobiDB-lite"/>
    </source>
</evidence>
<reference evidence="3" key="2">
    <citation type="submission" date="2024-04" db="EMBL/GenBank/DDBJ databases">
        <authorList>
            <person name="Chen Y."/>
            <person name="Shah S."/>
            <person name="Dougan E. K."/>
            <person name="Thang M."/>
            <person name="Chan C."/>
        </authorList>
    </citation>
    <scope>NUCLEOTIDE SEQUENCE [LARGE SCALE GENOMIC DNA]</scope>
</reference>